<protein>
    <submittedName>
        <fullName evidence="9">Acyl-CoA dehydrogenase</fullName>
    </submittedName>
</protein>
<evidence type="ECO:0000256" key="2">
    <source>
        <dbReference type="ARBA" id="ARBA00009347"/>
    </source>
</evidence>
<comment type="similarity">
    <text evidence="2">Belongs to the acyl-CoA dehydrogenase family.</text>
</comment>
<evidence type="ECO:0000256" key="5">
    <source>
        <dbReference type="ARBA" id="ARBA00023002"/>
    </source>
</evidence>
<dbReference type="GO" id="GO:0003995">
    <property type="term" value="F:acyl-CoA dehydrogenase activity"/>
    <property type="evidence" value="ECO:0007669"/>
    <property type="project" value="InterPro"/>
</dbReference>
<evidence type="ECO:0000259" key="7">
    <source>
        <dbReference type="Pfam" id="PF02770"/>
    </source>
</evidence>
<dbReference type="PANTHER" id="PTHR43292">
    <property type="entry name" value="ACYL-COA DEHYDROGENASE"/>
    <property type="match status" value="1"/>
</dbReference>
<dbReference type="STRING" id="463040.CAL15_00125"/>
<dbReference type="Pfam" id="PF02771">
    <property type="entry name" value="Acyl-CoA_dh_N"/>
    <property type="match status" value="1"/>
</dbReference>
<evidence type="ECO:0000256" key="4">
    <source>
        <dbReference type="ARBA" id="ARBA00022827"/>
    </source>
</evidence>
<dbReference type="Gene3D" id="2.40.110.10">
    <property type="entry name" value="Butyryl-CoA Dehydrogenase, subunit A, domain 2"/>
    <property type="match status" value="1"/>
</dbReference>
<dbReference type="Gene3D" id="1.10.540.10">
    <property type="entry name" value="Acyl-CoA dehydrogenase/oxidase, N-terminal domain"/>
    <property type="match status" value="1"/>
</dbReference>
<dbReference type="KEGG" id="bgm:CAL15_00125"/>
<dbReference type="InterPro" id="IPR006089">
    <property type="entry name" value="Acyl-CoA_DH_CS"/>
</dbReference>
<dbReference type="GO" id="GO:0005886">
    <property type="term" value="C:plasma membrane"/>
    <property type="evidence" value="ECO:0007669"/>
    <property type="project" value="TreeGrafter"/>
</dbReference>
<dbReference type="SUPFAM" id="SSF56645">
    <property type="entry name" value="Acyl-CoA dehydrogenase NM domain-like"/>
    <property type="match status" value="1"/>
</dbReference>
<dbReference type="InterPro" id="IPR052161">
    <property type="entry name" value="Mycobact_Acyl-CoA_DH"/>
</dbReference>
<evidence type="ECO:0000256" key="3">
    <source>
        <dbReference type="ARBA" id="ARBA00022630"/>
    </source>
</evidence>
<dbReference type="RefSeq" id="WP_086076760.1">
    <property type="nucleotide sequence ID" value="NZ_CP021111.1"/>
</dbReference>
<feature type="domain" description="Acyl-CoA oxidase/dehydrogenase middle" evidence="7">
    <location>
        <begin position="130"/>
        <end position="224"/>
    </location>
</feature>
<evidence type="ECO:0000259" key="8">
    <source>
        <dbReference type="Pfam" id="PF02771"/>
    </source>
</evidence>
<proteinExistence type="inferred from homology"/>
<name>A0A1W6Z6A6_9BORD</name>
<organism evidence="9 10">
    <name type="scientific">Bordetella genomosp. 13</name>
    <dbReference type="NCBI Taxonomy" id="463040"/>
    <lineage>
        <taxon>Bacteria</taxon>
        <taxon>Pseudomonadati</taxon>
        <taxon>Pseudomonadota</taxon>
        <taxon>Betaproteobacteria</taxon>
        <taxon>Burkholderiales</taxon>
        <taxon>Alcaligenaceae</taxon>
        <taxon>Bordetella</taxon>
    </lineage>
</organism>
<evidence type="ECO:0000256" key="1">
    <source>
        <dbReference type="ARBA" id="ARBA00001974"/>
    </source>
</evidence>
<dbReference type="OrthoDB" id="9770681at2"/>
<keyword evidence="3" id="KW-0285">Flavoprotein</keyword>
<dbReference type="Gene3D" id="1.20.140.10">
    <property type="entry name" value="Butyryl-CoA Dehydrogenase, subunit A, domain 3"/>
    <property type="match status" value="1"/>
</dbReference>
<dbReference type="InterPro" id="IPR037069">
    <property type="entry name" value="AcylCoA_DH/ox_N_sf"/>
</dbReference>
<evidence type="ECO:0000259" key="6">
    <source>
        <dbReference type="Pfam" id="PF00441"/>
    </source>
</evidence>
<dbReference type="SUPFAM" id="SSF47203">
    <property type="entry name" value="Acyl-CoA dehydrogenase C-terminal domain-like"/>
    <property type="match status" value="1"/>
</dbReference>
<keyword evidence="5" id="KW-0560">Oxidoreductase</keyword>
<comment type="cofactor">
    <cofactor evidence="1">
        <name>FAD</name>
        <dbReference type="ChEBI" id="CHEBI:57692"/>
    </cofactor>
</comment>
<dbReference type="PANTHER" id="PTHR43292:SF4">
    <property type="entry name" value="ACYL-COA DEHYDROGENASE FADE34"/>
    <property type="match status" value="1"/>
</dbReference>
<dbReference type="InterPro" id="IPR036250">
    <property type="entry name" value="AcylCo_DH-like_C"/>
</dbReference>
<reference evidence="9 10" key="1">
    <citation type="submission" date="2017-05" db="EMBL/GenBank/DDBJ databases">
        <title>Complete and WGS of Bordetella genogroups.</title>
        <authorList>
            <person name="Spilker T."/>
            <person name="LiPuma J."/>
        </authorList>
    </citation>
    <scope>NUCLEOTIDE SEQUENCE [LARGE SCALE GENOMIC DNA]</scope>
    <source>
        <strain evidence="9 10">AU7206</strain>
    </source>
</reference>
<keyword evidence="4" id="KW-0274">FAD</keyword>
<evidence type="ECO:0000313" key="9">
    <source>
        <dbReference type="EMBL" id="ARP92923.1"/>
    </source>
</evidence>
<dbReference type="FunFam" id="2.40.110.10:FF:000011">
    <property type="entry name" value="Acyl-CoA dehydrogenase FadE34"/>
    <property type="match status" value="1"/>
</dbReference>
<keyword evidence="10" id="KW-1185">Reference proteome</keyword>
<accession>A0A1W6Z6A6</accession>
<gene>
    <name evidence="9" type="ORF">CAL15_00125</name>
</gene>
<dbReference type="EMBL" id="CP021111">
    <property type="protein sequence ID" value="ARP92923.1"/>
    <property type="molecule type" value="Genomic_DNA"/>
</dbReference>
<dbReference type="InterPro" id="IPR006091">
    <property type="entry name" value="Acyl-CoA_Oxase/DH_mid-dom"/>
</dbReference>
<feature type="domain" description="Acyl-CoA dehydrogenase/oxidase N-terminal" evidence="8">
    <location>
        <begin position="14"/>
        <end position="126"/>
    </location>
</feature>
<dbReference type="AlphaFoldDB" id="A0A1W6Z6A6"/>
<sequence>MWSERFMPIPLPPAAEALRQEVRDFLDQTLGPDFALTRRMYSWMGFDADFTRALGRRGWIGMTWPREYGGQGLSALHRYVLAEELMAAGAPVLAHWTADRQSGPLILRYGTEEQKQFFLPPIARGESYFCIGMSEPDSGSDLAATRTRGVAVEGGWRVNGTKLWTTNAHRCHWMIALVRTEPGSERHEGLSQIVIDLHAPGVTVRPIRDLAGDAHFNEVVFEDVFVPADRLIGAPGQGWSQVMAELAFERSGPERYLSAAALLTAMMRLAGRDPDAAVARAMGSFMADALTLRQMSLSVAGRLERGEDPQLEAACVKELGTLFEQALPEAAHALFDLEPRVGGGDAEAQVMAYVMQVAPSFSLRGGTREILRGIIARGLGAR</sequence>
<dbReference type="InterPro" id="IPR009075">
    <property type="entry name" value="AcylCo_DH/oxidase_C"/>
</dbReference>
<dbReference type="PROSITE" id="PS00072">
    <property type="entry name" value="ACYL_COA_DH_1"/>
    <property type="match status" value="1"/>
</dbReference>
<dbReference type="Pfam" id="PF02770">
    <property type="entry name" value="Acyl-CoA_dh_M"/>
    <property type="match status" value="1"/>
</dbReference>
<evidence type="ECO:0000313" key="10">
    <source>
        <dbReference type="Proteomes" id="UP000194161"/>
    </source>
</evidence>
<dbReference type="GO" id="GO:0050660">
    <property type="term" value="F:flavin adenine dinucleotide binding"/>
    <property type="evidence" value="ECO:0007669"/>
    <property type="project" value="InterPro"/>
</dbReference>
<dbReference type="Proteomes" id="UP000194161">
    <property type="component" value="Chromosome"/>
</dbReference>
<dbReference type="InterPro" id="IPR046373">
    <property type="entry name" value="Acyl-CoA_Oxase/DH_mid-dom_sf"/>
</dbReference>
<dbReference type="InterPro" id="IPR009100">
    <property type="entry name" value="AcylCoA_DH/oxidase_NM_dom_sf"/>
</dbReference>
<dbReference type="Pfam" id="PF00441">
    <property type="entry name" value="Acyl-CoA_dh_1"/>
    <property type="match status" value="1"/>
</dbReference>
<feature type="domain" description="Acyl-CoA dehydrogenase/oxidase C-terminal" evidence="6">
    <location>
        <begin position="236"/>
        <end position="379"/>
    </location>
</feature>
<dbReference type="InterPro" id="IPR013786">
    <property type="entry name" value="AcylCoA_DH/ox_N"/>
</dbReference>